<feature type="domain" description="DUF5641" evidence="1">
    <location>
        <begin position="6"/>
        <end position="68"/>
    </location>
</feature>
<dbReference type="InterPro" id="IPR040676">
    <property type="entry name" value="DUF5641"/>
</dbReference>
<evidence type="ECO:0000313" key="3">
    <source>
        <dbReference type="Proteomes" id="UP000499080"/>
    </source>
</evidence>
<reference evidence="2 3" key="1">
    <citation type="journal article" date="2019" name="Sci. Rep.">
        <title>Orb-weaving spider Araneus ventricosus genome elucidates the spidroin gene catalogue.</title>
        <authorList>
            <person name="Kono N."/>
            <person name="Nakamura H."/>
            <person name="Ohtoshi R."/>
            <person name="Moran D.A.P."/>
            <person name="Shinohara A."/>
            <person name="Yoshida Y."/>
            <person name="Fujiwara M."/>
            <person name="Mori M."/>
            <person name="Tomita M."/>
            <person name="Arakawa K."/>
        </authorList>
    </citation>
    <scope>NUCLEOTIDE SEQUENCE [LARGE SCALE GENOMIC DNA]</scope>
</reference>
<proteinExistence type="predicted"/>
<keyword evidence="3" id="KW-1185">Reference proteome</keyword>
<accession>A0A4Y2KNL7</accession>
<organism evidence="2 3">
    <name type="scientific">Araneus ventricosus</name>
    <name type="common">Orbweaver spider</name>
    <name type="synonym">Epeira ventricosa</name>
    <dbReference type="NCBI Taxonomy" id="182803"/>
    <lineage>
        <taxon>Eukaryota</taxon>
        <taxon>Metazoa</taxon>
        <taxon>Ecdysozoa</taxon>
        <taxon>Arthropoda</taxon>
        <taxon>Chelicerata</taxon>
        <taxon>Arachnida</taxon>
        <taxon>Araneae</taxon>
        <taxon>Araneomorphae</taxon>
        <taxon>Entelegynae</taxon>
        <taxon>Araneoidea</taxon>
        <taxon>Araneidae</taxon>
        <taxon>Araneus</taxon>
    </lineage>
</organism>
<comment type="caution">
    <text evidence="2">The sequence shown here is derived from an EMBL/GenBank/DDBJ whole genome shotgun (WGS) entry which is preliminary data.</text>
</comment>
<dbReference type="Proteomes" id="UP000499080">
    <property type="component" value="Unassembled WGS sequence"/>
</dbReference>
<evidence type="ECO:0000259" key="1">
    <source>
        <dbReference type="Pfam" id="PF18701"/>
    </source>
</evidence>
<protein>
    <recommendedName>
        <fullName evidence="1">DUF5641 domain-containing protein</fullName>
    </recommendedName>
</protein>
<name>A0A4Y2KNL7_ARAVE</name>
<gene>
    <name evidence="2" type="ORF">AVEN_182969_1</name>
</gene>
<dbReference type="AlphaFoldDB" id="A0A4Y2KNL7"/>
<evidence type="ECO:0000313" key="2">
    <source>
        <dbReference type="EMBL" id="GBN03689.1"/>
    </source>
</evidence>
<dbReference type="EMBL" id="BGPR01004821">
    <property type="protein sequence ID" value="GBN03689.1"/>
    <property type="molecule type" value="Genomic_DNA"/>
</dbReference>
<sequence>MQKHNEKHSRNPQVREIVLVGDDNKKRFFWVLVKIIELIPGRDGKIRTVKLKTQHGTVLRPIHHIYPLEIYSNQSVDKEPGGEESSSHNVSDNENKLASADDVILRKYTSPGRYVKAPKRLDLLNNVCYVLETLSESQGGGGCCKLKRNVTATRLRCCDVILRAD</sequence>
<dbReference type="Pfam" id="PF18701">
    <property type="entry name" value="DUF5641"/>
    <property type="match status" value="1"/>
</dbReference>
<dbReference type="OrthoDB" id="6436576at2759"/>